<dbReference type="Pfam" id="PF07460">
    <property type="entry name" value="NUMOD3"/>
    <property type="match status" value="1"/>
</dbReference>
<dbReference type="NCBIfam" id="TIGR01453">
    <property type="entry name" value="grpIintron_endo"/>
    <property type="match status" value="1"/>
</dbReference>
<dbReference type="InterPro" id="IPR035901">
    <property type="entry name" value="GIY-YIG_endonuc_sf"/>
</dbReference>
<sequence>MKTTNKNNNPIVPIVPAVIYPNADIHKKRILEENKGKSGVYRWTNLENGYFYVGSAVDLAKRLKFYYNSNHLTTINMVIYRAISKHKHSNFTLEILEYCEPSDVISREQYYLDLFAESPKYNILPIAGSSLGFKHSEEVKTKMSEARMGKFLPGGWKNSFRRN</sequence>
<dbReference type="InterPro" id="IPR003611">
    <property type="entry name" value="NUMOD3"/>
</dbReference>
<dbReference type="PROSITE" id="PS50164">
    <property type="entry name" value="GIY_YIG"/>
    <property type="match status" value="1"/>
</dbReference>
<gene>
    <name evidence="3" type="primary">orf163</name>
</gene>
<dbReference type="SUPFAM" id="SSF82771">
    <property type="entry name" value="GIY-YIG endonuclease"/>
    <property type="match status" value="1"/>
</dbReference>
<dbReference type="CDD" id="cd10445">
    <property type="entry name" value="GIY-YIG_bI1_like"/>
    <property type="match status" value="1"/>
</dbReference>
<name>A0A650AFE1_9PEZI</name>
<protein>
    <recommendedName>
        <fullName evidence="2">GIY-YIG domain-containing protein</fullName>
    </recommendedName>
</protein>
<dbReference type="Gene3D" id="3.40.1440.10">
    <property type="entry name" value="GIY-YIG endonuclease"/>
    <property type="match status" value="1"/>
</dbReference>
<evidence type="ECO:0000256" key="1">
    <source>
        <dbReference type="ARBA" id="ARBA00010045"/>
    </source>
</evidence>
<organism evidence="3">
    <name type="scientific">Morchella importuna</name>
    <dbReference type="NCBI Taxonomy" id="1174673"/>
    <lineage>
        <taxon>Eukaryota</taxon>
        <taxon>Fungi</taxon>
        <taxon>Dikarya</taxon>
        <taxon>Ascomycota</taxon>
        <taxon>Pezizomycotina</taxon>
        <taxon>Pezizomycetes</taxon>
        <taxon>Pezizales</taxon>
        <taxon>Morchellaceae</taxon>
        <taxon>Morchella</taxon>
    </lineage>
</organism>
<accession>A0A650AFE1</accession>
<dbReference type="SMART" id="SM00465">
    <property type="entry name" value="GIYc"/>
    <property type="match status" value="1"/>
</dbReference>
<evidence type="ECO:0000313" key="3">
    <source>
        <dbReference type="EMBL" id="QGN66750.1"/>
    </source>
</evidence>
<dbReference type="GO" id="GO:0004519">
    <property type="term" value="F:endonuclease activity"/>
    <property type="evidence" value="ECO:0007669"/>
    <property type="project" value="InterPro"/>
</dbReference>
<dbReference type="RefSeq" id="YP_009722348.1">
    <property type="nucleotide sequence ID" value="NC_045397.1"/>
</dbReference>
<dbReference type="Pfam" id="PF01541">
    <property type="entry name" value="GIY-YIG"/>
    <property type="match status" value="1"/>
</dbReference>
<dbReference type="InterPro" id="IPR006350">
    <property type="entry name" value="Intron_endoG1"/>
</dbReference>
<proteinExistence type="predicted"/>
<feature type="domain" description="GIY-YIG" evidence="2">
    <location>
        <begin position="36"/>
        <end position="123"/>
    </location>
</feature>
<evidence type="ECO:0000259" key="2">
    <source>
        <dbReference type="PROSITE" id="PS50164"/>
    </source>
</evidence>
<dbReference type="EMBL" id="MK527108">
    <property type="protein sequence ID" value="QGN66750.1"/>
    <property type="molecule type" value="Genomic_DNA"/>
</dbReference>
<dbReference type="SMART" id="SM00496">
    <property type="entry name" value="IENR2"/>
    <property type="match status" value="1"/>
</dbReference>
<geneLocation type="mitochondrion" evidence="3"/>
<keyword evidence="3" id="KW-0496">Mitochondrion</keyword>
<dbReference type="GeneID" id="42906073"/>
<dbReference type="AlphaFoldDB" id="A0A650AFE1"/>
<comment type="similarity">
    <text evidence="1">To endonucleases of group I introns of fungi and phage.</text>
</comment>
<dbReference type="GO" id="GO:0003677">
    <property type="term" value="F:DNA binding"/>
    <property type="evidence" value="ECO:0007669"/>
    <property type="project" value="InterPro"/>
</dbReference>
<reference evidence="3" key="1">
    <citation type="submission" date="2019-02" db="EMBL/GenBank/DDBJ databases">
        <title>The largest mitochondrial genome of Morchella importuna (272.2 kb) among fungi reservoir of numerous mitochondrial ORFs, repeatitive sequences and nuclear genome horizontal transfer.</title>
        <authorList>
            <person name="Liu W."/>
            <person name="Bian Y."/>
        </authorList>
    </citation>
    <scope>NUCLEOTIDE SEQUENCE</scope>
</reference>
<dbReference type="InterPro" id="IPR000305">
    <property type="entry name" value="GIY-YIG_endonuc"/>
</dbReference>